<proteinExistence type="predicted"/>
<name>A0A1X2I1E2_9FUNG</name>
<gene>
    <name evidence="1" type="ORF">BCR42DRAFT_397277</name>
</gene>
<protein>
    <submittedName>
        <fullName evidence="1">Uncharacterized protein</fullName>
    </submittedName>
</protein>
<dbReference type="EMBL" id="MCGE01000035">
    <property type="protein sequence ID" value="ORZ07360.1"/>
    <property type="molecule type" value="Genomic_DNA"/>
</dbReference>
<evidence type="ECO:0000313" key="2">
    <source>
        <dbReference type="Proteomes" id="UP000193560"/>
    </source>
</evidence>
<sequence length="170" mass="19778">MNDMTLPFKKMGNIYERDTYILAVPDLHIQHLENVSNSNVSIIFKLQDCQEYLYSLIQKRSQLYNKFLDNIINVPRDQVLRRLVTEYTHCSMNRCETWLDDSHAFDSEIVLERLYNTSHTYSLTNHYPCADATAQAQTQLYTALDAGGGFAAAMEWNLVEWDLAEDWNLA</sequence>
<reference evidence="1 2" key="1">
    <citation type="submission" date="2016-07" db="EMBL/GenBank/DDBJ databases">
        <title>Pervasive Adenine N6-methylation of Active Genes in Fungi.</title>
        <authorList>
            <consortium name="DOE Joint Genome Institute"/>
            <person name="Mondo S.J."/>
            <person name="Dannebaum R.O."/>
            <person name="Kuo R.C."/>
            <person name="Labutti K."/>
            <person name="Haridas S."/>
            <person name="Kuo A."/>
            <person name="Salamov A."/>
            <person name="Ahrendt S.R."/>
            <person name="Lipzen A."/>
            <person name="Sullivan W."/>
            <person name="Andreopoulos W.B."/>
            <person name="Clum A."/>
            <person name="Lindquist E."/>
            <person name="Daum C."/>
            <person name="Ramamoorthy G.K."/>
            <person name="Gryganskyi A."/>
            <person name="Culley D."/>
            <person name="Magnuson J.K."/>
            <person name="James T.Y."/>
            <person name="O'Malley M.A."/>
            <person name="Stajich J.E."/>
            <person name="Spatafora J.W."/>
            <person name="Visel A."/>
            <person name="Grigoriev I.V."/>
        </authorList>
    </citation>
    <scope>NUCLEOTIDE SEQUENCE [LARGE SCALE GENOMIC DNA]</scope>
    <source>
        <strain evidence="1 2">NRRL 1336</strain>
    </source>
</reference>
<keyword evidence="2" id="KW-1185">Reference proteome</keyword>
<evidence type="ECO:0000313" key="1">
    <source>
        <dbReference type="EMBL" id="ORZ07360.1"/>
    </source>
</evidence>
<comment type="caution">
    <text evidence="1">The sequence shown here is derived from an EMBL/GenBank/DDBJ whole genome shotgun (WGS) entry which is preliminary data.</text>
</comment>
<dbReference type="OrthoDB" id="2302319at2759"/>
<dbReference type="AlphaFoldDB" id="A0A1X2I1E2"/>
<dbReference type="Proteomes" id="UP000193560">
    <property type="component" value="Unassembled WGS sequence"/>
</dbReference>
<accession>A0A1X2I1E2</accession>
<organism evidence="1 2">
    <name type="scientific">Absidia repens</name>
    <dbReference type="NCBI Taxonomy" id="90262"/>
    <lineage>
        <taxon>Eukaryota</taxon>
        <taxon>Fungi</taxon>
        <taxon>Fungi incertae sedis</taxon>
        <taxon>Mucoromycota</taxon>
        <taxon>Mucoromycotina</taxon>
        <taxon>Mucoromycetes</taxon>
        <taxon>Mucorales</taxon>
        <taxon>Cunninghamellaceae</taxon>
        <taxon>Absidia</taxon>
    </lineage>
</organism>